<name>A0A1D9PWJ5_SCLS1</name>
<evidence type="ECO:0000313" key="2">
    <source>
        <dbReference type="Proteomes" id="UP000177798"/>
    </source>
</evidence>
<reference evidence="2" key="1">
    <citation type="journal article" date="2017" name="Genome Biol. Evol.">
        <title>The complete genome sequence of the phytopathogenic fungus Sclerotinia sclerotiorum reveals insights into the genome architecture of broad host range pathogens.</title>
        <authorList>
            <person name="Derbyshire M."/>
            <person name="Denton-Giles M."/>
            <person name="Hegedus D."/>
            <person name="Seifbarghy S."/>
            <person name="Rollins J."/>
            <person name="van Kan J."/>
            <person name="Seidl M.F."/>
            <person name="Faino L."/>
            <person name="Mbengue M."/>
            <person name="Navaud O."/>
            <person name="Raffaele S."/>
            <person name="Hammond-Kosack K."/>
            <person name="Heard S."/>
            <person name="Oliver R."/>
        </authorList>
    </citation>
    <scope>NUCLEOTIDE SEQUENCE [LARGE SCALE GENOMIC DNA]</scope>
    <source>
        <strain evidence="2">ATCC 18683 / 1980 / Ss-1</strain>
    </source>
</reference>
<accession>A0A1D9PWJ5</accession>
<organism evidence="1 2">
    <name type="scientific">Sclerotinia sclerotiorum (strain ATCC 18683 / 1980 / Ss-1)</name>
    <name type="common">White mold</name>
    <name type="synonym">Whetzelinia sclerotiorum</name>
    <dbReference type="NCBI Taxonomy" id="665079"/>
    <lineage>
        <taxon>Eukaryota</taxon>
        <taxon>Fungi</taxon>
        <taxon>Dikarya</taxon>
        <taxon>Ascomycota</taxon>
        <taxon>Pezizomycotina</taxon>
        <taxon>Leotiomycetes</taxon>
        <taxon>Helotiales</taxon>
        <taxon>Sclerotiniaceae</taxon>
        <taxon>Sclerotinia</taxon>
    </lineage>
</organism>
<dbReference type="KEGG" id="ssl:SS1G_04232"/>
<sequence>MDGMQTHMEDRWQRIDQIFNSLETRINALNQNSASRAQNSTVAHLDRLFPLVNASTSENIPEFPETPAVLSRMTNATINRVLLALGSNTDGTIEVKRNRLSTTIGLRVGGV</sequence>
<dbReference type="OrthoDB" id="3557216at2759"/>
<protein>
    <submittedName>
        <fullName evidence="1">Uncharacterized protein</fullName>
    </submittedName>
</protein>
<proteinExistence type="predicted"/>
<dbReference type="AlphaFoldDB" id="A0A1D9PWJ5"/>
<dbReference type="OMA" id="THMEDRW"/>
<dbReference type="EMBL" id="CP017815">
    <property type="protein sequence ID" value="APA07067.1"/>
    <property type="molecule type" value="Genomic_DNA"/>
</dbReference>
<dbReference type="Proteomes" id="UP000177798">
    <property type="component" value="Chromosome 2"/>
</dbReference>
<dbReference type="RefSeq" id="XP_001594425.1">
    <property type="nucleotide sequence ID" value="XM_001594375.1"/>
</dbReference>
<evidence type="ECO:0000313" key="1">
    <source>
        <dbReference type="EMBL" id="APA07067.1"/>
    </source>
</evidence>
<gene>
    <name evidence="1" type="ORF">sscle_02g018370</name>
</gene>
<dbReference type="VEuPathDB" id="FungiDB:sscle_02g018370"/>